<keyword evidence="3" id="KW-1185">Reference proteome</keyword>
<evidence type="ECO:0000313" key="2">
    <source>
        <dbReference type="EMBL" id="GMI29354.1"/>
    </source>
</evidence>
<sequence>MADLSQDLSQDRSLSDDALTSFITQYERMVKRQDLEDISTTGYLFPIFHSLGGGGGEQPAPRSPGGGSGNPFSSLDSIPHDEIVSNWKALSSKGTSHPYQSDAQLCMVMAQMCASSNMDKISFAEFVQAYKVVIATMQALQLCPRDGAGPDMSSLDSSGGASGGGIDFRDRVRSRVAVFLQTLVNTEGMMSAQGYLNELLVRQQEQHSSYDNEGDEEADGGATPATNGTYLQNPDPASYFQPPQVGFAETSLSGWTAGTANADDTSSIGSLDGSDGLLAALLSEKDKEIESMIRFTKEKEAKAKQEVEVATAGPGRGTKAAVLAGLICLMAMAYFAGELSASVKMSAAVCNGSGKRDGTGVVLAPVVTGPCTVERSEIVALSGLLQEARSQLALLSSSSSSFGSGGGGSSYSWWPAGGGGGAEVVVEGRGARWKGGLGKRIGGAVKGTAVVIGKGGGAVQQFGNTNSDVLKKIGVGLGVGVFAAVLAPGSGVINAMRAGAKGVWA</sequence>
<feature type="region of interest" description="Disordered" evidence="1">
    <location>
        <begin position="54"/>
        <end position="75"/>
    </location>
</feature>
<dbReference type="Proteomes" id="UP001165060">
    <property type="component" value="Unassembled WGS sequence"/>
</dbReference>
<dbReference type="EMBL" id="BRYB01000395">
    <property type="protein sequence ID" value="GMI29354.1"/>
    <property type="molecule type" value="Genomic_DNA"/>
</dbReference>
<organism evidence="2 3">
    <name type="scientific">Tetraparma gracilis</name>
    <dbReference type="NCBI Taxonomy" id="2962635"/>
    <lineage>
        <taxon>Eukaryota</taxon>
        <taxon>Sar</taxon>
        <taxon>Stramenopiles</taxon>
        <taxon>Ochrophyta</taxon>
        <taxon>Bolidophyceae</taxon>
        <taxon>Parmales</taxon>
        <taxon>Triparmaceae</taxon>
        <taxon>Tetraparma</taxon>
    </lineage>
</organism>
<evidence type="ECO:0000313" key="3">
    <source>
        <dbReference type="Proteomes" id="UP001165060"/>
    </source>
</evidence>
<name>A0ABQ6MNQ5_9STRA</name>
<gene>
    <name evidence="2" type="ORF">TeGR_g2680</name>
</gene>
<protein>
    <submittedName>
        <fullName evidence="2">Uncharacterized protein</fullName>
    </submittedName>
</protein>
<comment type="caution">
    <text evidence="2">The sequence shown here is derived from an EMBL/GenBank/DDBJ whole genome shotgun (WGS) entry which is preliminary data.</text>
</comment>
<reference evidence="2 3" key="1">
    <citation type="journal article" date="2023" name="Commun. Biol.">
        <title>Genome analysis of Parmales, the sister group of diatoms, reveals the evolutionary specialization of diatoms from phago-mixotrophs to photoautotrophs.</title>
        <authorList>
            <person name="Ban H."/>
            <person name="Sato S."/>
            <person name="Yoshikawa S."/>
            <person name="Yamada K."/>
            <person name="Nakamura Y."/>
            <person name="Ichinomiya M."/>
            <person name="Sato N."/>
            <person name="Blanc-Mathieu R."/>
            <person name="Endo H."/>
            <person name="Kuwata A."/>
            <person name="Ogata H."/>
        </authorList>
    </citation>
    <scope>NUCLEOTIDE SEQUENCE [LARGE SCALE GENOMIC DNA]</scope>
</reference>
<accession>A0ABQ6MNQ5</accession>
<feature type="region of interest" description="Disordered" evidence="1">
    <location>
        <begin position="204"/>
        <end position="237"/>
    </location>
</feature>
<proteinExistence type="predicted"/>
<evidence type="ECO:0000256" key="1">
    <source>
        <dbReference type="SAM" id="MobiDB-lite"/>
    </source>
</evidence>